<protein>
    <submittedName>
        <fullName evidence="1">Uncharacterized protein</fullName>
    </submittedName>
</protein>
<feature type="non-terminal residue" evidence="1">
    <location>
        <position position="1"/>
    </location>
</feature>
<evidence type="ECO:0000313" key="1">
    <source>
        <dbReference type="EMBL" id="GAI80830.1"/>
    </source>
</evidence>
<gene>
    <name evidence="1" type="ORF">S12H4_16774</name>
</gene>
<organism evidence="1">
    <name type="scientific">marine sediment metagenome</name>
    <dbReference type="NCBI Taxonomy" id="412755"/>
    <lineage>
        <taxon>unclassified sequences</taxon>
        <taxon>metagenomes</taxon>
        <taxon>ecological metagenomes</taxon>
    </lineage>
</organism>
<sequence length="43" mass="4827">LAAPGYLILGKAEVPTKNLREKVKCLDVKARIYKKNGEEWGII</sequence>
<dbReference type="AlphaFoldDB" id="X1SZQ3"/>
<comment type="caution">
    <text evidence="1">The sequence shown here is derived from an EMBL/GenBank/DDBJ whole genome shotgun (WGS) entry which is preliminary data.</text>
</comment>
<name>X1SZQ3_9ZZZZ</name>
<accession>X1SZQ3</accession>
<proteinExistence type="predicted"/>
<reference evidence="1" key="1">
    <citation type="journal article" date="2014" name="Front. Microbiol.">
        <title>High frequency of phylogenetically diverse reductive dehalogenase-homologous genes in deep subseafloor sedimentary metagenomes.</title>
        <authorList>
            <person name="Kawai M."/>
            <person name="Futagami T."/>
            <person name="Toyoda A."/>
            <person name="Takaki Y."/>
            <person name="Nishi S."/>
            <person name="Hori S."/>
            <person name="Arai W."/>
            <person name="Tsubouchi T."/>
            <person name="Morono Y."/>
            <person name="Uchiyama I."/>
            <person name="Ito T."/>
            <person name="Fujiyama A."/>
            <person name="Inagaki F."/>
            <person name="Takami H."/>
        </authorList>
    </citation>
    <scope>NUCLEOTIDE SEQUENCE</scope>
    <source>
        <strain evidence="1">Expedition CK06-06</strain>
    </source>
</reference>
<dbReference type="EMBL" id="BARW01008137">
    <property type="protein sequence ID" value="GAI80830.1"/>
    <property type="molecule type" value="Genomic_DNA"/>
</dbReference>